<accession>A0A6A5QQG1</accession>
<name>A0A6A5QQG1_AMPQU</name>
<feature type="domain" description="Interferon-related developmental regulator N-terminal" evidence="2">
    <location>
        <begin position="75"/>
        <end position="162"/>
    </location>
</feature>
<evidence type="ECO:0000259" key="2">
    <source>
        <dbReference type="Pfam" id="PF05004"/>
    </source>
</evidence>
<dbReference type="Pfam" id="PF05004">
    <property type="entry name" value="IFRD"/>
    <property type="match status" value="1"/>
</dbReference>
<dbReference type="InterPro" id="IPR007701">
    <property type="entry name" value="Interferon-rel_develop_reg_N"/>
</dbReference>
<protein>
    <recommendedName>
        <fullName evidence="2">Interferon-related developmental regulator N-terminal domain-containing protein</fullName>
    </recommendedName>
</protein>
<evidence type="ECO:0000313" key="4">
    <source>
        <dbReference type="Proteomes" id="UP000800096"/>
    </source>
</evidence>
<evidence type="ECO:0000313" key="3">
    <source>
        <dbReference type="EMBL" id="KAF1917629.1"/>
    </source>
</evidence>
<feature type="compositionally biased region" description="Low complexity" evidence="1">
    <location>
        <begin position="24"/>
        <end position="46"/>
    </location>
</feature>
<reference evidence="3" key="1">
    <citation type="journal article" date="2020" name="Stud. Mycol.">
        <title>101 Dothideomycetes genomes: a test case for predicting lifestyles and emergence of pathogens.</title>
        <authorList>
            <person name="Haridas S."/>
            <person name="Albert R."/>
            <person name="Binder M."/>
            <person name="Bloem J."/>
            <person name="Labutti K."/>
            <person name="Salamov A."/>
            <person name="Andreopoulos B."/>
            <person name="Baker S."/>
            <person name="Barry K."/>
            <person name="Bills G."/>
            <person name="Bluhm B."/>
            <person name="Cannon C."/>
            <person name="Castanera R."/>
            <person name="Culley D."/>
            <person name="Daum C."/>
            <person name="Ezra D."/>
            <person name="Gonzalez J."/>
            <person name="Henrissat B."/>
            <person name="Kuo A."/>
            <person name="Liang C."/>
            <person name="Lipzen A."/>
            <person name="Lutzoni F."/>
            <person name="Magnuson J."/>
            <person name="Mondo S."/>
            <person name="Nolan M."/>
            <person name="Ohm R."/>
            <person name="Pangilinan J."/>
            <person name="Park H.-J."/>
            <person name="Ramirez L."/>
            <person name="Alfaro M."/>
            <person name="Sun H."/>
            <person name="Tritt A."/>
            <person name="Yoshinaga Y."/>
            <person name="Zwiers L.-H."/>
            <person name="Turgeon B."/>
            <person name="Goodwin S."/>
            <person name="Spatafora J."/>
            <person name="Crous P."/>
            <person name="Grigoriev I."/>
        </authorList>
    </citation>
    <scope>NUCLEOTIDE SEQUENCE</scope>
    <source>
        <strain evidence="3">HMLAC05119</strain>
    </source>
</reference>
<feature type="compositionally biased region" description="Basic and acidic residues" evidence="1">
    <location>
        <begin position="1"/>
        <end position="13"/>
    </location>
</feature>
<evidence type="ECO:0000256" key="1">
    <source>
        <dbReference type="SAM" id="MobiDB-lite"/>
    </source>
</evidence>
<dbReference type="EMBL" id="ML979134">
    <property type="protein sequence ID" value="KAF1917629.1"/>
    <property type="molecule type" value="Genomic_DNA"/>
</dbReference>
<feature type="region of interest" description="Disordered" evidence="1">
    <location>
        <begin position="1"/>
        <end position="65"/>
    </location>
</feature>
<dbReference type="Proteomes" id="UP000800096">
    <property type="component" value="Unassembled WGS sequence"/>
</dbReference>
<organism evidence="3 4">
    <name type="scientific">Ampelomyces quisqualis</name>
    <name type="common">Powdery mildew agent</name>
    <dbReference type="NCBI Taxonomy" id="50730"/>
    <lineage>
        <taxon>Eukaryota</taxon>
        <taxon>Fungi</taxon>
        <taxon>Dikarya</taxon>
        <taxon>Ascomycota</taxon>
        <taxon>Pezizomycotina</taxon>
        <taxon>Dothideomycetes</taxon>
        <taxon>Pleosporomycetidae</taxon>
        <taxon>Pleosporales</taxon>
        <taxon>Pleosporineae</taxon>
        <taxon>Phaeosphaeriaceae</taxon>
        <taxon>Ampelomyces</taxon>
    </lineage>
</organism>
<gene>
    <name evidence="3" type="ORF">BDU57DRAFT_171237</name>
</gene>
<sequence>MRDLRRRALESHKTVSKKTASRIASGASSKAPSTTASPAQSRAASRTRGRPISDDDEGELSDGTVFSTNSIDDILNGGEDVEVPEAVWKAELNTRIEQISSLKRSTKEGRTESLTAYANILMARYAKDEIASHIGELLPSMIKSVRQETTDYEVIAALKGVSISLAVEKTC</sequence>
<keyword evidence="4" id="KW-1185">Reference proteome</keyword>
<proteinExistence type="predicted"/>
<dbReference type="OrthoDB" id="18978at2759"/>
<dbReference type="AlphaFoldDB" id="A0A6A5QQG1"/>